<feature type="compositionally biased region" description="Low complexity" evidence="1">
    <location>
        <begin position="32"/>
        <end position="45"/>
    </location>
</feature>
<dbReference type="InterPro" id="IPR029058">
    <property type="entry name" value="AB_hydrolase_fold"/>
</dbReference>
<feature type="chain" id="PRO_5037357673" description="AB hydrolase-1 domain-containing protein" evidence="2">
    <location>
        <begin position="25"/>
        <end position="274"/>
    </location>
</feature>
<dbReference type="AlphaFoldDB" id="A0A934KKH3"/>
<protein>
    <recommendedName>
        <fullName evidence="5">AB hydrolase-1 domain-containing protein</fullName>
    </recommendedName>
</protein>
<gene>
    <name evidence="3" type="ORF">JF887_01945</name>
</gene>
<accession>A0A934KKH3</accession>
<evidence type="ECO:0000256" key="2">
    <source>
        <dbReference type="SAM" id="SignalP"/>
    </source>
</evidence>
<keyword evidence="2" id="KW-0732">Signal</keyword>
<feature type="signal peptide" evidence="2">
    <location>
        <begin position="1"/>
        <end position="24"/>
    </location>
</feature>
<dbReference type="Gene3D" id="3.40.50.1820">
    <property type="entry name" value="alpha/beta hydrolase"/>
    <property type="match status" value="1"/>
</dbReference>
<sequence length="274" mass="27899">MGDARGPIALRRLLLTVVACSLLAGCGGSATSGGSVTSSASPTPGEATPLPRPSSCGPGADAFWLPGPSGSRLEANSVGSGQIAAVFLHEVGGTGMCGFWPYATWLVAHYPVRAVLVNRCGYGASRCPSIPLGDAGIVAETGPAVDWARAHGASRISLVGASFGGGDALEAAGVIPGIAAVVDVSGDGNDTGADDPTDVRRLQVPALFAVAPGDRYCRLDRLQSLYDATPAQPKQFVVIDELSGIHGWDLLTDLNGKPERLAAVVASWVMQPAR</sequence>
<reference evidence="3 4" key="1">
    <citation type="submission" date="2020-10" db="EMBL/GenBank/DDBJ databases">
        <title>Ca. Dormibacterota MAGs.</title>
        <authorList>
            <person name="Montgomery K."/>
        </authorList>
    </citation>
    <scope>NUCLEOTIDE SEQUENCE [LARGE SCALE GENOMIC DNA]</scope>
    <source>
        <strain evidence="3">Mitchell_Peninsula_5</strain>
    </source>
</reference>
<comment type="caution">
    <text evidence="3">The sequence shown here is derived from an EMBL/GenBank/DDBJ whole genome shotgun (WGS) entry which is preliminary data.</text>
</comment>
<organism evidence="3 4">
    <name type="scientific">Candidatus Amunia macphersoniae</name>
    <dbReference type="NCBI Taxonomy" id="3127014"/>
    <lineage>
        <taxon>Bacteria</taxon>
        <taxon>Bacillati</taxon>
        <taxon>Candidatus Dormiibacterota</taxon>
        <taxon>Candidatus Dormibacteria</taxon>
        <taxon>Candidatus Aeolococcales</taxon>
        <taxon>Candidatus Aeolococcaceae</taxon>
        <taxon>Candidatus Amunia</taxon>
    </lineage>
</organism>
<dbReference type="SUPFAM" id="SSF53474">
    <property type="entry name" value="alpha/beta-Hydrolases"/>
    <property type="match status" value="1"/>
</dbReference>
<feature type="region of interest" description="Disordered" evidence="1">
    <location>
        <begin position="29"/>
        <end position="54"/>
    </location>
</feature>
<evidence type="ECO:0000256" key="1">
    <source>
        <dbReference type="SAM" id="MobiDB-lite"/>
    </source>
</evidence>
<evidence type="ECO:0000313" key="3">
    <source>
        <dbReference type="EMBL" id="MBJ7608179.1"/>
    </source>
</evidence>
<dbReference type="PROSITE" id="PS51257">
    <property type="entry name" value="PROKAR_LIPOPROTEIN"/>
    <property type="match status" value="1"/>
</dbReference>
<dbReference type="EMBL" id="JAEKNN010000008">
    <property type="protein sequence ID" value="MBJ7608179.1"/>
    <property type="molecule type" value="Genomic_DNA"/>
</dbReference>
<evidence type="ECO:0000313" key="4">
    <source>
        <dbReference type="Proteomes" id="UP000614410"/>
    </source>
</evidence>
<name>A0A934KKH3_9BACT</name>
<evidence type="ECO:0008006" key="5">
    <source>
        <dbReference type="Google" id="ProtNLM"/>
    </source>
</evidence>
<proteinExistence type="predicted"/>
<dbReference type="Proteomes" id="UP000614410">
    <property type="component" value="Unassembled WGS sequence"/>
</dbReference>